<accession>A0A552U901</accession>
<gene>
    <name evidence="1" type="ORF">FMM06_13455</name>
</gene>
<evidence type="ECO:0000313" key="2">
    <source>
        <dbReference type="Proteomes" id="UP000317894"/>
    </source>
</evidence>
<organism evidence="1 2">
    <name type="scientific">Glacieibacterium frigidum</name>
    <dbReference type="NCBI Taxonomy" id="2593303"/>
    <lineage>
        <taxon>Bacteria</taxon>
        <taxon>Pseudomonadati</taxon>
        <taxon>Pseudomonadota</taxon>
        <taxon>Alphaproteobacteria</taxon>
        <taxon>Sphingomonadales</taxon>
        <taxon>Sphingosinicellaceae</taxon>
        <taxon>Glacieibacterium</taxon>
    </lineage>
</organism>
<comment type="caution">
    <text evidence="1">The sequence shown here is derived from an EMBL/GenBank/DDBJ whole genome shotgun (WGS) entry which is preliminary data.</text>
</comment>
<dbReference type="Proteomes" id="UP000317894">
    <property type="component" value="Unassembled WGS sequence"/>
</dbReference>
<sequence>MTRRSQQAITIRSDRARDDLRVLTRDGSSQVHVVEQALALLRAQVEPRRDEAGERRERVYAALSRLAAIGGPGMAEFDAAEYDEFGDPR</sequence>
<dbReference type="RefSeq" id="WP_144237894.1">
    <property type="nucleotide sequence ID" value="NZ_VJWA01000002.1"/>
</dbReference>
<keyword evidence="2" id="KW-1185">Reference proteome</keyword>
<proteinExistence type="predicted"/>
<dbReference type="OrthoDB" id="7580616at2"/>
<name>A0A552U901_9SPHN</name>
<evidence type="ECO:0000313" key="1">
    <source>
        <dbReference type="EMBL" id="TRW14688.1"/>
    </source>
</evidence>
<reference evidence="1 2" key="1">
    <citation type="submission" date="2019-07" db="EMBL/GenBank/DDBJ databases">
        <title>Novel species isolated from glacier.</title>
        <authorList>
            <person name="Liu Q."/>
            <person name="Xin Y.-H."/>
        </authorList>
    </citation>
    <scope>NUCLEOTIDE SEQUENCE [LARGE SCALE GENOMIC DNA]</scope>
    <source>
        <strain evidence="1 2">LB1R16</strain>
    </source>
</reference>
<dbReference type="AlphaFoldDB" id="A0A552U901"/>
<protein>
    <submittedName>
        <fullName evidence="1">Uncharacterized protein</fullName>
    </submittedName>
</protein>
<dbReference type="EMBL" id="VJWA01000002">
    <property type="protein sequence ID" value="TRW14688.1"/>
    <property type="molecule type" value="Genomic_DNA"/>
</dbReference>